<sequence>MQLATSSIVPMLVKASIELNLLEIMSKPGPVALFAPSEIASQLPIQNPDGAVIIERLLRVLASYSILTCKFVTNKDGHNHRLYGLAPVCKYLVPNEDGISLAPFLLLSLDKTITDSCHCIKEAILEGGTPFDRAHGMHYFEYAERESKFRNLFNQAMYSHTSIIMKRILEIYKGFEGLNELVDVGGLGTNLISIVSKYPHLKGVNFDLPHVIKDAPSCPGVNHIAGNMFSSVPKGEVIFMKWILHDWNDDQCLKILNNCYALPKNGKVIIVESIVPEFPATDLVSKNTFKFDMGMFLANPGGKERTKKEIEALAIAAGFADSNAICLAYSYWVIEYYKIKI</sequence>
<evidence type="ECO:0000256" key="4">
    <source>
        <dbReference type="ARBA" id="ARBA00022691"/>
    </source>
</evidence>
<dbReference type="SUPFAM" id="SSF46785">
    <property type="entry name" value="Winged helix' DNA-binding domain"/>
    <property type="match status" value="1"/>
</dbReference>
<evidence type="ECO:0000256" key="1">
    <source>
        <dbReference type="ARBA" id="ARBA00004928"/>
    </source>
</evidence>
<name>A0A1Q3CAM6_CEPFO</name>
<comment type="caution">
    <text evidence="11">The sequence shown here is derived from an EMBL/GenBank/DDBJ whole genome shotgun (WGS) entry which is preliminary data.</text>
</comment>
<organism evidence="11 12">
    <name type="scientific">Cephalotus follicularis</name>
    <name type="common">Albany pitcher plant</name>
    <dbReference type="NCBI Taxonomy" id="3775"/>
    <lineage>
        <taxon>Eukaryota</taxon>
        <taxon>Viridiplantae</taxon>
        <taxon>Streptophyta</taxon>
        <taxon>Embryophyta</taxon>
        <taxon>Tracheophyta</taxon>
        <taxon>Spermatophyta</taxon>
        <taxon>Magnoliopsida</taxon>
        <taxon>eudicotyledons</taxon>
        <taxon>Gunneridae</taxon>
        <taxon>Pentapetalae</taxon>
        <taxon>rosids</taxon>
        <taxon>fabids</taxon>
        <taxon>Oxalidales</taxon>
        <taxon>Cephalotaceae</taxon>
        <taxon>Cephalotus</taxon>
    </lineage>
</organism>
<dbReference type="InterPro" id="IPR001077">
    <property type="entry name" value="COMT_C"/>
</dbReference>
<keyword evidence="3" id="KW-0808">Transferase</keyword>
<dbReference type="InterPro" id="IPR036388">
    <property type="entry name" value="WH-like_DNA-bd_sf"/>
</dbReference>
<dbReference type="InParanoid" id="A0A1Q3CAM6"/>
<evidence type="ECO:0000256" key="5">
    <source>
        <dbReference type="ARBA" id="ARBA00022733"/>
    </source>
</evidence>
<dbReference type="GO" id="GO:0046983">
    <property type="term" value="F:protein dimerization activity"/>
    <property type="evidence" value="ECO:0007669"/>
    <property type="project" value="InterPro"/>
</dbReference>
<keyword evidence="2" id="KW-0489">Methyltransferase</keyword>
<dbReference type="EMBL" id="BDDD01001600">
    <property type="protein sequence ID" value="GAV77300.1"/>
    <property type="molecule type" value="Genomic_DNA"/>
</dbReference>
<dbReference type="OrthoDB" id="1606438at2759"/>
<evidence type="ECO:0000256" key="2">
    <source>
        <dbReference type="ARBA" id="ARBA00022603"/>
    </source>
</evidence>
<feature type="domain" description="O-methyltransferase dimerisation" evidence="10">
    <location>
        <begin position="1"/>
        <end position="94"/>
    </location>
</feature>
<dbReference type="Pfam" id="PF08100">
    <property type="entry name" value="Dimerisation"/>
    <property type="match status" value="1"/>
</dbReference>
<dbReference type="GO" id="GO:0009809">
    <property type="term" value="P:lignin biosynthetic process"/>
    <property type="evidence" value="ECO:0007669"/>
    <property type="project" value="UniProtKB-KW"/>
</dbReference>
<dbReference type="PROSITE" id="PS51683">
    <property type="entry name" value="SAM_OMT_II"/>
    <property type="match status" value="1"/>
</dbReference>
<dbReference type="Proteomes" id="UP000187406">
    <property type="component" value="Unassembled WGS sequence"/>
</dbReference>
<dbReference type="GO" id="GO:0047763">
    <property type="term" value="F:caffeate O-methyltransferase activity"/>
    <property type="evidence" value="ECO:0007669"/>
    <property type="project" value="UniProtKB-EC"/>
</dbReference>
<dbReference type="EC" id="2.1.1.68" evidence="6"/>
<dbReference type="FunFam" id="1.10.10.10:FF:000357">
    <property type="entry name" value="Caffeic acid 3-O-methyltransferase"/>
    <property type="match status" value="1"/>
</dbReference>
<gene>
    <name evidence="11" type="ORF">CFOL_v3_20771</name>
</gene>
<dbReference type="GO" id="GO:0032259">
    <property type="term" value="P:methylation"/>
    <property type="evidence" value="ECO:0007669"/>
    <property type="project" value="UniProtKB-KW"/>
</dbReference>
<comment type="function">
    <text evidence="7">Catalyzes the conversion of caffeic acid to ferulic acid and of 5-hydroxyferulic acid to sinapic acid. The resulting products may subsequently be converted to the corresponding alcohols that are incorporated into lignins.</text>
</comment>
<dbReference type="AlphaFoldDB" id="A0A1Q3CAM6"/>
<evidence type="ECO:0000256" key="8">
    <source>
        <dbReference type="PIRSR" id="PIRSR005739-1"/>
    </source>
</evidence>
<feature type="domain" description="O-methyltransferase C-terminal" evidence="9">
    <location>
        <begin position="120"/>
        <end position="320"/>
    </location>
</feature>
<dbReference type="Gene3D" id="1.10.10.10">
    <property type="entry name" value="Winged helix-like DNA-binding domain superfamily/Winged helix DNA-binding domain"/>
    <property type="match status" value="1"/>
</dbReference>
<accession>A0A1Q3CAM6</accession>
<dbReference type="SUPFAM" id="SSF53335">
    <property type="entry name" value="S-adenosyl-L-methionine-dependent methyltransferases"/>
    <property type="match status" value="1"/>
</dbReference>
<keyword evidence="4" id="KW-0949">S-adenosyl-L-methionine</keyword>
<dbReference type="Pfam" id="PF00891">
    <property type="entry name" value="Methyltransf_2"/>
    <property type="match status" value="1"/>
</dbReference>
<proteinExistence type="predicted"/>
<dbReference type="Gene3D" id="3.40.50.150">
    <property type="entry name" value="Vaccinia Virus protein VP39"/>
    <property type="match status" value="1"/>
</dbReference>
<keyword evidence="12" id="KW-1185">Reference proteome</keyword>
<evidence type="ECO:0000256" key="3">
    <source>
        <dbReference type="ARBA" id="ARBA00022679"/>
    </source>
</evidence>
<reference evidence="12" key="1">
    <citation type="submission" date="2016-04" db="EMBL/GenBank/DDBJ databases">
        <title>Cephalotus genome sequencing.</title>
        <authorList>
            <person name="Fukushima K."/>
            <person name="Hasebe M."/>
            <person name="Fang X."/>
        </authorList>
    </citation>
    <scope>NUCLEOTIDE SEQUENCE [LARGE SCALE GENOMIC DNA]</scope>
    <source>
        <strain evidence="12">cv. St1</strain>
    </source>
</reference>
<evidence type="ECO:0000259" key="10">
    <source>
        <dbReference type="Pfam" id="PF08100"/>
    </source>
</evidence>
<evidence type="ECO:0000259" key="9">
    <source>
        <dbReference type="Pfam" id="PF00891"/>
    </source>
</evidence>
<evidence type="ECO:0000256" key="7">
    <source>
        <dbReference type="ARBA" id="ARBA00045231"/>
    </source>
</evidence>
<dbReference type="STRING" id="3775.A0A1Q3CAM6"/>
<dbReference type="PANTHER" id="PTHR11746">
    <property type="entry name" value="O-METHYLTRANSFERASE"/>
    <property type="match status" value="1"/>
</dbReference>
<dbReference type="PIRSF" id="PIRSF005739">
    <property type="entry name" value="O-mtase"/>
    <property type="match status" value="1"/>
</dbReference>
<evidence type="ECO:0000313" key="12">
    <source>
        <dbReference type="Proteomes" id="UP000187406"/>
    </source>
</evidence>
<comment type="pathway">
    <text evidence="1">Aromatic compound metabolism; phenylpropanoid biosynthesis.</text>
</comment>
<dbReference type="InterPro" id="IPR016461">
    <property type="entry name" value="COMT-like"/>
</dbReference>
<dbReference type="FunFam" id="3.40.50.150:FF:000061">
    <property type="entry name" value="Caffeic acid O-methyltransferase"/>
    <property type="match status" value="1"/>
</dbReference>
<keyword evidence="5" id="KW-0438">Lignin biosynthesis</keyword>
<dbReference type="InterPro" id="IPR012967">
    <property type="entry name" value="COMT_dimerisation"/>
</dbReference>
<protein>
    <recommendedName>
        <fullName evidence="6">caffeate O-methyltransferase</fullName>
        <ecNumber evidence="6">2.1.1.68</ecNumber>
    </recommendedName>
</protein>
<evidence type="ECO:0000256" key="6">
    <source>
        <dbReference type="ARBA" id="ARBA00039011"/>
    </source>
</evidence>
<dbReference type="InterPro" id="IPR029063">
    <property type="entry name" value="SAM-dependent_MTases_sf"/>
</dbReference>
<evidence type="ECO:0000313" key="11">
    <source>
        <dbReference type="EMBL" id="GAV77300.1"/>
    </source>
</evidence>
<dbReference type="InterPro" id="IPR036390">
    <property type="entry name" value="WH_DNA-bd_sf"/>
</dbReference>
<feature type="active site" description="Proton acceptor" evidence="8">
    <location>
        <position position="245"/>
    </location>
</feature>